<proteinExistence type="predicted"/>
<reference evidence="2 3" key="1">
    <citation type="submission" date="2019-02" db="EMBL/GenBank/DDBJ databases">
        <title>Deep-cultivation of Planctomycetes and their phenomic and genomic characterization uncovers novel biology.</title>
        <authorList>
            <person name="Wiegand S."/>
            <person name="Jogler M."/>
            <person name="Boedeker C."/>
            <person name="Pinto D."/>
            <person name="Vollmers J."/>
            <person name="Rivas-Marin E."/>
            <person name="Kohn T."/>
            <person name="Peeters S.H."/>
            <person name="Heuer A."/>
            <person name="Rast P."/>
            <person name="Oberbeckmann S."/>
            <person name="Bunk B."/>
            <person name="Jeske O."/>
            <person name="Meyerdierks A."/>
            <person name="Storesund J.E."/>
            <person name="Kallscheuer N."/>
            <person name="Luecker S."/>
            <person name="Lage O.M."/>
            <person name="Pohl T."/>
            <person name="Merkel B.J."/>
            <person name="Hornburger P."/>
            <person name="Mueller R.-W."/>
            <person name="Bruemmer F."/>
            <person name="Labrenz M."/>
            <person name="Spormann A.M."/>
            <person name="Op Den Camp H."/>
            <person name="Overmann J."/>
            <person name="Amann R."/>
            <person name="Jetten M.S.M."/>
            <person name="Mascher T."/>
            <person name="Medema M.H."/>
            <person name="Devos D.P."/>
            <person name="Kaster A.-K."/>
            <person name="Ovreas L."/>
            <person name="Rohde M."/>
            <person name="Galperin M.Y."/>
            <person name="Jogler C."/>
        </authorList>
    </citation>
    <scope>NUCLEOTIDE SEQUENCE [LARGE SCALE GENOMIC DNA]</scope>
    <source>
        <strain evidence="2 3">Pla111</strain>
    </source>
</reference>
<dbReference type="EMBL" id="SJPH01000009">
    <property type="protein sequence ID" value="TWT41372.1"/>
    <property type="molecule type" value="Genomic_DNA"/>
</dbReference>
<organism evidence="2 3">
    <name type="scientific">Botrimarina hoheduenensis</name>
    <dbReference type="NCBI Taxonomy" id="2528000"/>
    <lineage>
        <taxon>Bacteria</taxon>
        <taxon>Pseudomonadati</taxon>
        <taxon>Planctomycetota</taxon>
        <taxon>Planctomycetia</taxon>
        <taxon>Pirellulales</taxon>
        <taxon>Lacipirellulaceae</taxon>
        <taxon>Botrimarina</taxon>
    </lineage>
</organism>
<keyword evidence="3" id="KW-1185">Reference proteome</keyword>
<dbReference type="Pfam" id="PF24390">
    <property type="entry name" value="PRTase-CE"/>
    <property type="match status" value="1"/>
</dbReference>
<gene>
    <name evidence="2" type="ORF">Pla111_30860</name>
</gene>
<evidence type="ECO:0000313" key="2">
    <source>
        <dbReference type="EMBL" id="TWT41372.1"/>
    </source>
</evidence>
<comment type="caution">
    <text evidence="2">The sequence shown here is derived from an EMBL/GenBank/DDBJ whole genome shotgun (WGS) entry which is preliminary data.</text>
</comment>
<evidence type="ECO:0000313" key="3">
    <source>
        <dbReference type="Proteomes" id="UP000318995"/>
    </source>
</evidence>
<dbReference type="AlphaFoldDB" id="A0A5C5VV23"/>
<protein>
    <recommendedName>
        <fullName evidence="1">PRTase-CE domain-containing protein</fullName>
    </recommendedName>
</protein>
<evidence type="ECO:0000259" key="1">
    <source>
        <dbReference type="Pfam" id="PF24390"/>
    </source>
</evidence>
<feature type="domain" description="PRTase-CE" evidence="1">
    <location>
        <begin position="33"/>
        <end position="302"/>
    </location>
</feature>
<sequence>MLAHSVNRAFVREKSSFFTESHVWPLQTRLDPDGWLRNFQPDEEELAVHLLNGFCYFSDRLVDELFAASFLRLSRHVVLPGTPAVAAKAAWAKFFDELVVTYPTGETPSDADSGHLFVRRARDLLGIPEERIMSPERALEIATTASVSAIVFVDDFVGSGNQFLTTIQRKYGTASQSFADLASSLPTCFYIPLFCTSLAVNNALTFLPKNISCVPLHVLGDEYSALNAPSVFWPAALASDGPAFVKRVSERLCLDDTNGASTTDWQGFARLGLGIAFEHQIPDACLPIFYTTQSGWRPLWRRD</sequence>
<accession>A0A5C5VV23</accession>
<dbReference type="InterPro" id="IPR056920">
    <property type="entry name" value="PRTase-CE"/>
</dbReference>
<name>A0A5C5VV23_9BACT</name>
<dbReference type="Proteomes" id="UP000318995">
    <property type="component" value="Unassembled WGS sequence"/>
</dbReference>